<evidence type="ECO:0008006" key="3">
    <source>
        <dbReference type="Google" id="ProtNLM"/>
    </source>
</evidence>
<dbReference type="KEGG" id="ido:I598_1439"/>
<reference evidence="1 2" key="1">
    <citation type="submission" date="2016-01" db="EMBL/GenBank/DDBJ databases">
        <title>Complete genome sequence of a soil Actinobacterium, Isoptericola dokdonensis DS-3.</title>
        <authorList>
            <person name="Kwon S.-K."/>
            <person name="Kim J.F."/>
        </authorList>
    </citation>
    <scope>NUCLEOTIDE SEQUENCE [LARGE SCALE GENOMIC DNA]</scope>
    <source>
        <strain evidence="1 2">DS-3</strain>
    </source>
</reference>
<evidence type="ECO:0000313" key="1">
    <source>
        <dbReference type="EMBL" id="ANC30995.1"/>
    </source>
</evidence>
<keyword evidence="2" id="KW-1185">Reference proteome</keyword>
<sequence length="302" mass="33396">MHSEREILLARDLPGETLSRARRAGAVRTVRRGAYLAAEHAEPTVADRARALVLQLGPDAVLSHETAAVLLGCRTWRTPRVTHVVRGYRRSGHASRDVAWHFGSVPADQRTSVAGLTITSPERTVLDCALDLHPLAALVIADSALRLPDPLDLEVARRMLAESPRRNGRVRARWVLDHADAGADSPWETWARYVCLRAGMPRPRTQAPVVTAERTYHCDLGWREHGVYLEFDGRSKYATSGQEELWREKLRFDAIRATGINPVRVTATGPGGVARVVARVSARFPDVVAAGFRVNRNLPLPD</sequence>
<dbReference type="Proteomes" id="UP000076794">
    <property type="component" value="Chromosome"/>
</dbReference>
<protein>
    <recommendedName>
        <fullName evidence="3">Transcriptional regulator, AbiEi antitoxin, Type IV TA system</fullName>
    </recommendedName>
</protein>
<accession>A0A161I1A9</accession>
<dbReference type="EMBL" id="CP014209">
    <property type="protein sequence ID" value="ANC30995.1"/>
    <property type="molecule type" value="Genomic_DNA"/>
</dbReference>
<gene>
    <name evidence="1" type="ORF">I598_1439</name>
</gene>
<proteinExistence type="predicted"/>
<evidence type="ECO:0000313" key="2">
    <source>
        <dbReference type="Proteomes" id="UP000076794"/>
    </source>
</evidence>
<dbReference type="OrthoDB" id="4310518at2"/>
<organism evidence="1 2">
    <name type="scientific">Isoptericola dokdonensis DS-3</name>
    <dbReference type="NCBI Taxonomy" id="1300344"/>
    <lineage>
        <taxon>Bacteria</taxon>
        <taxon>Bacillati</taxon>
        <taxon>Actinomycetota</taxon>
        <taxon>Actinomycetes</taxon>
        <taxon>Micrococcales</taxon>
        <taxon>Promicromonosporaceae</taxon>
        <taxon>Isoptericola</taxon>
    </lineage>
</organism>
<dbReference type="PATRIC" id="fig|1300344.3.peg.1443"/>
<dbReference type="AlphaFoldDB" id="A0A161I1A9"/>
<dbReference type="RefSeq" id="WP_068202379.1">
    <property type="nucleotide sequence ID" value="NZ_CP014209.1"/>
</dbReference>
<name>A0A161I1A9_9MICO</name>